<dbReference type="AlphaFoldDB" id="A0A1Y6BWE0"/>
<gene>
    <name evidence="3" type="ORF">SAMN06296036_11018</name>
</gene>
<dbReference type="OrthoDB" id="9811837at2"/>
<name>A0A1Y6BWE0_9BACT</name>
<evidence type="ECO:0000256" key="1">
    <source>
        <dbReference type="PROSITE-ProRule" id="PRU00339"/>
    </source>
</evidence>
<sequence>MVIKAFAFAIFSISFLTSCVTSSGDQETEQGSADIHVHQTSGQDILSELNRDQWINIRKTSNSDQMKLYSSLGTREWDVAINDARAYLENHPKDMVALQVLSIGLAMKQNFSLSAYYSRLIEKYHPGQLETANIQGLAILNQPGATFADFRRAMVKFEEAFEGNNREVASGLNLGHLHLEMGNGAAARDVFKIVQNRCGNCTAALLGFGVASSRIKDYEESKEAFETILDRDPDNLQAKYYIAIIENYGFQKKEKAVKILADVVDDKSTNDLDIKRRANFLMRRLEAQIYSEKKLREINLDHDEDAKDSAIVFQDEDEEASGTAEQEDISPSGIQSGGQSDSIMPANDSGLEDDLDL</sequence>
<feature type="region of interest" description="Disordered" evidence="2">
    <location>
        <begin position="307"/>
        <end position="357"/>
    </location>
</feature>
<organism evidence="3 4">
    <name type="scientific">Pseudobacteriovorax antillogorgiicola</name>
    <dbReference type="NCBI Taxonomy" id="1513793"/>
    <lineage>
        <taxon>Bacteria</taxon>
        <taxon>Pseudomonadati</taxon>
        <taxon>Bdellovibrionota</taxon>
        <taxon>Oligoflexia</taxon>
        <taxon>Oligoflexales</taxon>
        <taxon>Pseudobacteriovoracaceae</taxon>
        <taxon>Pseudobacteriovorax</taxon>
    </lineage>
</organism>
<accession>A0A1Y6BWE0</accession>
<feature type="compositionally biased region" description="Low complexity" evidence="2">
    <location>
        <begin position="329"/>
        <end position="343"/>
    </location>
</feature>
<dbReference type="EMBL" id="FWZT01000010">
    <property type="protein sequence ID" value="SMF32263.1"/>
    <property type="molecule type" value="Genomic_DNA"/>
</dbReference>
<dbReference type="RefSeq" id="WP_132320675.1">
    <property type="nucleotide sequence ID" value="NZ_FWZT01000010.1"/>
</dbReference>
<evidence type="ECO:0000313" key="4">
    <source>
        <dbReference type="Proteomes" id="UP000192907"/>
    </source>
</evidence>
<dbReference type="PROSITE" id="PS51257">
    <property type="entry name" value="PROKAR_LIPOPROTEIN"/>
    <property type="match status" value="1"/>
</dbReference>
<evidence type="ECO:0000313" key="3">
    <source>
        <dbReference type="EMBL" id="SMF32263.1"/>
    </source>
</evidence>
<dbReference type="InterPro" id="IPR011990">
    <property type="entry name" value="TPR-like_helical_dom_sf"/>
</dbReference>
<dbReference type="STRING" id="1513793.SAMN06296036_11018"/>
<dbReference type="Proteomes" id="UP000192907">
    <property type="component" value="Unassembled WGS sequence"/>
</dbReference>
<dbReference type="InterPro" id="IPR019734">
    <property type="entry name" value="TPR_rpt"/>
</dbReference>
<dbReference type="SUPFAM" id="SSF48452">
    <property type="entry name" value="TPR-like"/>
    <property type="match status" value="1"/>
</dbReference>
<feature type="repeat" description="TPR" evidence="1">
    <location>
        <begin position="202"/>
        <end position="235"/>
    </location>
</feature>
<reference evidence="4" key="1">
    <citation type="submission" date="2017-04" db="EMBL/GenBank/DDBJ databases">
        <authorList>
            <person name="Varghese N."/>
            <person name="Submissions S."/>
        </authorList>
    </citation>
    <scope>NUCLEOTIDE SEQUENCE [LARGE SCALE GENOMIC DNA]</scope>
    <source>
        <strain evidence="4">RKEM611</strain>
    </source>
</reference>
<keyword evidence="1" id="KW-0802">TPR repeat</keyword>
<dbReference type="PROSITE" id="PS50005">
    <property type="entry name" value="TPR"/>
    <property type="match status" value="1"/>
</dbReference>
<evidence type="ECO:0000256" key="2">
    <source>
        <dbReference type="SAM" id="MobiDB-lite"/>
    </source>
</evidence>
<proteinExistence type="predicted"/>
<protein>
    <submittedName>
        <fullName evidence="3">Uncharacterized protein</fullName>
    </submittedName>
</protein>
<feature type="compositionally biased region" description="Acidic residues" evidence="2">
    <location>
        <begin position="314"/>
        <end position="328"/>
    </location>
</feature>
<dbReference type="Gene3D" id="1.25.40.10">
    <property type="entry name" value="Tetratricopeptide repeat domain"/>
    <property type="match status" value="1"/>
</dbReference>
<keyword evidence="4" id="KW-1185">Reference proteome</keyword>